<organism evidence="2 3">
    <name type="scientific">Aliikangiella coralliicola</name>
    <dbReference type="NCBI Taxonomy" id="2592383"/>
    <lineage>
        <taxon>Bacteria</taxon>
        <taxon>Pseudomonadati</taxon>
        <taxon>Pseudomonadota</taxon>
        <taxon>Gammaproteobacteria</taxon>
        <taxon>Oceanospirillales</taxon>
        <taxon>Pleioneaceae</taxon>
        <taxon>Aliikangiella</taxon>
    </lineage>
</organism>
<name>A0A545U7X7_9GAMM</name>
<dbReference type="InterPro" id="IPR001638">
    <property type="entry name" value="Solute-binding_3/MltF_N"/>
</dbReference>
<dbReference type="PANTHER" id="PTHR38834:SF3">
    <property type="entry name" value="SOLUTE-BINDING PROTEIN FAMILY 3_N-TERMINAL DOMAIN-CONTAINING PROTEIN"/>
    <property type="match status" value="1"/>
</dbReference>
<accession>A0A545U7X7</accession>
<evidence type="ECO:0000313" key="2">
    <source>
        <dbReference type="EMBL" id="TQV85575.1"/>
    </source>
</evidence>
<evidence type="ECO:0000313" key="3">
    <source>
        <dbReference type="Proteomes" id="UP000315439"/>
    </source>
</evidence>
<dbReference type="RefSeq" id="WP_142933251.1">
    <property type="nucleotide sequence ID" value="NZ_ML660168.1"/>
</dbReference>
<dbReference type="AlphaFoldDB" id="A0A545U7X7"/>
<comment type="caution">
    <text evidence="2">The sequence shown here is derived from an EMBL/GenBank/DDBJ whole genome shotgun (WGS) entry which is preliminary data.</text>
</comment>
<gene>
    <name evidence="2" type="ORF">FLL46_20680</name>
</gene>
<dbReference type="SUPFAM" id="SSF53850">
    <property type="entry name" value="Periplasmic binding protein-like II"/>
    <property type="match status" value="1"/>
</dbReference>
<dbReference type="Pfam" id="PF00497">
    <property type="entry name" value="SBP_bac_3"/>
    <property type="match status" value="1"/>
</dbReference>
<dbReference type="EMBL" id="VIKS01000012">
    <property type="protein sequence ID" value="TQV85575.1"/>
    <property type="molecule type" value="Genomic_DNA"/>
</dbReference>
<evidence type="ECO:0000259" key="1">
    <source>
        <dbReference type="Pfam" id="PF00497"/>
    </source>
</evidence>
<keyword evidence="3" id="KW-1185">Reference proteome</keyword>
<dbReference type="Gene3D" id="3.40.190.10">
    <property type="entry name" value="Periplasmic binding protein-like II"/>
    <property type="match status" value="2"/>
</dbReference>
<feature type="domain" description="Solute-binding protein family 3/N-terminal" evidence="1">
    <location>
        <begin position="28"/>
        <end position="167"/>
    </location>
</feature>
<proteinExistence type="predicted"/>
<dbReference type="PANTHER" id="PTHR38834">
    <property type="entry name" value="PERIPLASMIC SUBSTRATE BINDING PROTEIN FAMILY 3"/>
    <property type="match status" value="1"/>
</dbReference>
<dbReference type="OrthoDB" id="7354650at2"/>
<reference evidence="2 3" key="1">
    <citation type="submission" date="2019-07" db="EMBL/GenBank/DDBJ databases">
        <title>Draft genome for Aliikangiella sp. M105.</title>
        <authorList>
            <person name="Wang G."/>
        </authorList>
    </citation>
    <scope>NUCLEOTIDE SEQUENCE [LARGE SCALE GENOMIC DNA]</scope>
    <source>
        <strain evidence="2 3">M105</strain>
    </source>
</reference>
<sequence>MIYRLIFVCCVIFADFVHSTEKVQVVTELFPPYQVINENKGVDGWSTELVKAILAEAKVNYKIDIFPWPRAYRKATNNSSTLIYSLLRNKQRENQFLWIAPLCNIEVSFYKNKYRQDIEVDSLEDARNYVVGIGRDQAEFEFLTDNGFILDKNLIVASNYSQSRKMIERNRIDLIIASDNFVDILRSETIRSSNELELVYAIKELQQELYLAANINTPLSLVSELRGAYERIKHRFVNRCGGRQGEAQ</sequence>
<dbReference type="Proteomes" id="UP000315439">
    <property type="component" value="Unassembled WGS sequence"/>
</dbReference>
<protein>
    <submittedName>
        <fullName evidence="2">Transporter substrate-binding domain-containing protein</fullName>
    </submittedName>
</protein>